<name>A0A8T0GAY2_CERPU</name>
<comment type="subcellular location">
    <subcellularLocation>
        <location evidence="1">Membrane</location>
    </subcellularLocation>
</comment>
<keyword evidence="2" id="KW-0732">Signal</keyword>
<keyword evidence="6" id="KW-1185">Reference proteome</keyword>
<evidence type="ECO:0000256" key="3">
    <source>
        <dbReference type="ARBA" id="ARBA00022737"/>
    </source>
</evidence>
<evidence type="ECO:0000313" key="6">
    <source>
        <dbReference type="Proteomes" id="UP000822688"/>
    </source>
</evidence>
<reference evidence="5" key="1">
    <citation type="submission" date="2020-06" db="EMBL/GenBank/DDBJ databases">
        <title>WGS assembly of Ceratodon purpureus strain R40.</title>
        <authorList>
            <person name="Carey S.B."/>
            <person name="Jenkins J."/>
            <person name="Shu S."/>
            <person name="Lovell J.T."/>
            <person name="Sreedasyam A."/>
            <person name="Maumus F."/>
            <person name="Tiley G.P."/>
            <person name="Fernandez-Pozo N."/>
            <person name="Barry K."/>
            <person name="Chen C."/>
            <person name="Wang M."/>
            <person name="Lipzen A."/>
            <person name="Daum C."/>
            <person name="Saski C.A."/>
            <person name="Payton A.C."/>
            <person name="Mcbreen J.C."/>
            <person name="Conrad R.E."/>
            <person name="Kollar L.M."/>
            <person name="Olsson S."/>
            <person name="Huttunen S."/>
            <person name="Landis J.B."/>
            <person name="Wickett N.J."/>
            <person name="Johnson M.G."/>
            <person name="Rensing S.A."/>
            <person name="Grimwood J."/>
            <person name="Schmutz J."/>
            <person name="Mcdaniel S.F."/>
        </authorList>
    </citation>
    <scope>NUCLEOTIDE SEQUENCE</scope>
    <source>
        <strain evidence="5">R40</strain>
    </source>
</reference>
<dbReference type="Proteomes" id="UP000822688">
    <property type="component" value="Chromosome 12"/>
</dbReference>
<gene>
    <name evidence="5" type="ORF">KC19_12G176100</name>
</gene>
<evidence type="ECO:0000313" key="5">
    <source>
        <dbReference type="EMBL" id="KAG0555534.1"/>
    </source>
</evidence>
<dbReference type="PANTHER" id="PTHR48009:SF4">
    <property type="entry name" value="LEUCINE-RICH REPEAT (LRR) FAMILY PROTEIN"/>
    <property type="match status" value="1"/>
</dbReference>
<dbReference type="AlphaFoldDB" id="A0A8T0GAY2"/>
<proteinExistence type="predicted"/>
<dbReference type="GO" id="GO:0016020">
    <property type="term" value="C:membrane"/>
    <property type="evidence" value="ECO:0007669"/>
    <property type="project" value="UniProtKB-SubCell"/>
</dbReference>
<dbReference type="Gene3D" id="3.80.10.10">
    <property type="entry name" value="Ribonuclease Inhibitor"/>
    <property type="match status" value="2"/>
</dbReference>
<dbReference type="EMBL" id="CM026433">
    <property type="protein sequence ID" value="KAG0555534.1"/>
    <property type="molecule type" value="Genomic_DNA"/>
</dbReference>
<evidence type="ECO:0000256" key="2">
    <source>
        <dbReference type="ARBA" id="ARBA00022729"/>
    </source>
</evidence>
<sequence length="448" mass="47427">MITDTGGILSIPSASATKQTMAPANGVSREDDKRLRLRTVSITLIAFTWLCSSSFAGVDAQLLHPTDMMALRAIKNSMGDLPGGTFFSTWVFAFRINPCLSFAGLQCTRIGSFNRISALSLGPTSSGTPGLTGTLPTSLGDMIYLQTLTISAGAIRGPIPDTIGNLKKLTTFSCSSNYISGQIPPSLANLQSLEALQIWKNQLTGEIPAGIGTIKTLKVLIMSDNHLYGPIPSFAQTSLIHFDVRNNYLSGGLPELPISVQYLSVTQNQLSGSIDSLTGLVGLSYLDLSLNGFSGSIPSAVFGFPLTFLLLSHNQFRGAVNVPGLVTIPVVDLSHNHLQGSISPYLAGSQSLFLNNNLFVGTVPQAFANKMQDSTLQSLYLQHNYLTDSGALASAPLPPSVAVCLLYNCMEPPAQSLCPPNVAMPAVRPGYQCLKADAAAGSPGDRKK</sequence>
<keyword evidence="3" id="KW-0677">Repeat</keyword>
<dbReference type="FunFam" id="3.80.10.10:FF:000400">
    <property type="entry name" value="Nuclear pore complex protein NUP107"/>
    <property type="match status" value="1"/>
</dbReference>
<dbReference type="InterPro" id="IPR001611">
    <property type="entry name" value="Leu-rich_rpt"/>
</dbReference>
<dbReference type="InterPro" id="IPR053213">
    <property type="entry name" value="RLP29"/>
</dbReference>
<keyword evidence="4" id="KW-0472">Membrane</keyword>
<dbReference type="InterPro" id="IPR032675">
    <property type="entry name" value="LRR_dom_sf"/>
</dbReference>
<comment type="caution">
    <text evidence="5">The sequence shown here is derived from an EMBL/GenBank/DDBJ whole genome shotgun (WGS) entry which is preliminary data.</text>
</comment>
<evidence type="ECO:0008006" key="7">
    <source>
        <dbReference type="Google" id="ProtNLM"/>
    </source>
</evidence>
<protein>
    <recommendedName>
        <fullName evidence="7">Leucine-rich repeat-containing N-terminal plant-type domain-containing protein</fullName>
    </recommendedName>
</protein>
<evidence type="ECO:0000256" key="1">
    <source>
        <dbReference type="ARBA" id="ARBA00004370"/>
    </source>
</evidence>
<organism evidence="5 6">
    <name type="scientific">Ceratodon purpureus</name>
    <name type="common">Fire moss</name>
    <name type="synonym">Dicranum purpureum</name>
    <dbReference type="NCBI Taxonomy" id="3225"/>
    <lineage>
        <taxon>Eukaryota</taxon>
        <taxon>Viridiplantae</taxon>
        <taxon>Streptophyta</taxon>
        <taxon>Embryophyta</taxon>
        <taxon>Bryophyta</taxon>
        <taxon>Bryophytina</taxon>
        <taxon>Bryopsida</taxon>
        <taxon>Dicranidae</taxon>
        <taxon>Pseudoditrichales</taxon>
        <taxon>Ditrichaceae</taxon>
        <taxon>Ceratodon</taxon>
    </lineage>
</organism>
<dbReference type="SUPFAM" id="SSF52058">
    <property type="entry name" value="L domain-like"/>
    <property type="match status" value="1"/>
</dbReference>
<evidence type="ECO:0000256" key="4">
    <source>
        <dbReference type="ARBA" id="ARBA00023136"/>
    </source>
</evidence>
<dbReference type="Pfam" id="PF00560">
    <property type="entry name" value="LRR_1"/>
    <property type="match status" value="2"/>
</dbReference>
<accession>A0A8T0GAY2</accession>
<dbReference type="PANTHER" id="PTHR48009">
    <property type="entry name" value="LEUCINE-RICH REPEAT (LRR) FAMILY PROTEIN"/>
    <property type="match status" value="1"/>
</dbReference>